<dbReference type="PANTHER" id="PTHR24379">
    <property type="entry name" value="KRAB AND ZINC FINGER DOMAIN-CONTAINING"/>
    <property type="match status" value="1"/>
</dbReference>
<dbReference type="InterPro" id="IPR036236">
    <property type="entry name" value="Znf_C2H2_sf"/>
</dbReference>
<keyword evidence="4" id="KW-0862">Zinc</keyword>
<evidence type="ECO:0000256" key="1">
    <source>
        <dbReference type="ARBA" id="ARBA00022723"/>
    </source>
</evidence>
<dbReference type="InterPro" id="IPR013087">
    <property type="entry name" value="Znf_C2H2_type"/>
</dbReference>
<keyword evidence="8" id="KW-1185">Reference proteome</keyword>
<evidence type="ECO:0000256" key="3">
    <source>
        <dbReference type="ARBA" id="ARBA00022771"/>
    </source>
</evidence>
<evidence type="ECO:0000313" key="8">
    <source>
        <dbReference type="Proteomes" id="UP001307889"/>
    </source>
</evidence>
<evidence type="ECO:0000259" key="6">
    <source>
        <dbReference type="PROSITE" id="PS50157"/>
    </source>
</evidence>
<proteinExistence type="predicted"/>
<dbReference type="SMART" id="SM00355">
    <property type="entry name" value="ZnF_C2H2"/>
    <property type="match status" value="11"/>
</dbReference>
<feature type="domain" description="C2H2-type" evidence="6">
    <location>
        <begin position="445"/>
        <end position="473"/>
    </location>
</feature>
<name>A0ABN7AS31_9HEMI</name>
<gene>
    <name evidence="7" type="ORF">NTJ_07557</name>
</gene>
<keyword evidence="2" id="KW-0677">Repeat</keyword>
<accession>A0ABN7AS31</accession>
<evidence type="ECO:0000256" key="5">
    <source>
        <dbReference type="PROSITE-ProRule" id="PRU00042"/>
    </source>
</evidence>
<keyword evidence="1" id="KW-0479">Metal-binding</keyword>
<feature type="domain" description="C2H2-type" evidence="6">
    <location>
        <begin position="538"/>
        <end position="565"/>
    </location>
</feature>
<evidence type="ECO:0000313" key="7">
    <source>
        <dbReference type="EMBL" id="BES94748.1"/>
    </source>
</evidence>
<feature type="domain" description="C2H2-type" evidence="6">
    <location>
        <begin position="508"/>
        <end position="536"/>
    </location>
</feature>
<feature type="domain" description="C2H2-type" evidence="6">
    <location>
        <begin position="474"/>
        <end position="501"/>
    </location>
</feature>
<dbReference type="EMBL" id="AP028913">
    <property type="protein sequence ID" value="BES94748.1"/>
    <property type="molecule type" value="Genomic_DNA"/>
</dbReference>
<dbReference type="SUPFAM" id="SSF57667">
    <property type="entry name" value="beta-beta-alpha zinc fingers"/>
    <property type="match status" value="3"/>
</dbReference>
<reference evidence="7 8" key="1">
    <citation type="submission" date="2023-09" db="EMBL/GenBank/DDBJ databases">
        <title>Nesidiocoris tenuis whole genome shotgun sequence.</title>
        <authorList>
            <person name="Shibata T."/>
            <person name="Shimoda M."/>
            <person name="Kobayashi T."/>
            <person name="Uehara T."/>
        </authorList>
    </citation>
    <scope>NUCLEOTIDE SEQUENCE [LARGE SCALE GENOMIC DNA]</scope>
    <source>
        <strain evidence="7 8">Japan</strain>
    </source>
</reference>
<evidence type="ECO:0000256" key="2">
    <source>
        <dbReference type="ARBA" id="ARBA00022737"/>
    </source>
</evidence>
<dbReference type="PROSITE" id="PS50157">
    <property type="entry name" value="ZINC_FINGER_C2H2_2"/>
    <property type="match status" value="5"/>
</dbReference>
<dbReference type="PANTHER" id="PTHR24379:SF121">
    <property type="entry name" value="C2H2-TYPE DOMAIN-CONTAINING PROTEIN"/>
    <property type="match status" value="1"/>
</dbReference>
<keyword evidence="3 5" id="KW-0863">Zinc-finger</keyword>
<organism evidence="7 8">
    <name type="scientific">Nesidiocoris tenuis</name>
    <dbReference type="NCBI Taxonomy" id="355587"/>
    <lineage>
        <taxon>Eukaryota</taxon>
        <taxon>Metazoa</taxon>
        <taxon>Ecdysozoa</taxon>
        <taxon>Arthropoda</taxon>
        <taxon>Hexapoda</taxon>
        <taxon>Insecta</taxon>
        <taxon>Pterygota</taxon>
        <taxon>Neoptera</taxon>
        <taxon>Paraneoptera</taxon>
        <taxon>Hemiptera</taxon>
        <taxon>Heteroptera</taxon>
        <taxon>Panheteroptera</taxon>
        <taxon>Cimicomorpha</taxon>
        <taxon>Miridae</taxon>
        <taxon>Dicyphina</taxon>
        <taxon>Nesidiocoris</taxon>
    </lineage>
</organism>
<dbReference type="PROSITE" id="PS00028">
    <property type="entry name" value="ZINC_FINGER_C2H2_1"/>
    <property type="match status" value="4"/>
</dbReference>
<dbReference type="Proteomes" id="UP001307889">
    <property type="component" value="Chromosome 5"/>
</dbReference>
<dbReference type="Gene3D" id="3.30.160.60">
    <property type="entry name" value="Classic Zinc Finger"/>
    <property type="match status" value="5"/>
</dbReference>
<sequence length="686" mass="77277">MSKAVELPSDVLKPSDLDNSVFIIYKEDDQGMLSLPSLPPENKLSSSCTVFPTPVTPASLDALDISSSVKSFNFDSDLNVHIETNSHLVSDSSEYTEHFLSQLTADPLVLSSSQVSSVLLELEPNQSPLVHGTECHQLKNSVAEKCPTLTSLSPIPIPSPFPAIAKKKKDPSTTKYHDVKCLKVVLGDLTWFRCSLCPFLASVQELISFHYVQLHADSVAAQLRCLSCELSFTRLQTLKNHYVIEHLVSLSDLQTLTKLTIEANIRWRADQRKGKSPFVDSIITESIIGEEDVSLVDKLFEIEDNEVGTEVLPHPPESPEISVPSPFPTLSTLVEKWFLPSDDTSKIQGNVEHAGSIVVEPKQMKEEEFKGATIKPEKREKTGWKCPTNGCQHVSTTERNLEYHKMCHDGGPNQWKCFQCSQQFTKWAQVSIHLWKNHQVDVDLYSCDLCNYKTNNVSRLMKFHRRIHSDERPFLCDLCGLGFKTTKQLGTHKMYHRKGRKRISGSPPSCSICSRKFTEPRLLKAHVDIVHRGIRMPYICNVCNHSASSRFSLKMHQRTHTGEKPYSCPECPFATADHNSLRRHKMRHSGAKHYKCPHCPYASIQSATYKNHLKSRHPEMDDGLMFSCEHCSYRTVNNEIFLSHISTHLDISIGKSAGTLKVDSDSIEQCKNGANTPKLLRKDDAD</sequence>
<protein>
    <submittedName>
        <fullName evidence="7">ZnF_C2H2</fullName>
    </submittedName>
</protein>
<feature type="domain" description="C2H2-type" evidence="6">
    <location>
        <begin position="566"/>
        <end position="593"/>
    </location>
</feature>
<evidence type="ECO:0000256" key="4">
    <source>
        <dbReference type="ARBA" id="ARBA00022833"/>
    </source>
</evidence>